<name>A0A9P8CN24_9HYPO</name>
<dbReference type="EMBL" id="MU251269">
    <property type="protein sequence ID" value="KAG9251296.1"/>
    <property type="molecule type" value="Genomic_DNA"/>
</dbReference>
<evidence type="ECO:0000313" key="1">
    <source>
        <dbReference type="EMBL" id="KAG9251296.1"/>
    </source>
</evidence>
<protein>
    <submittedName>
        <fullName evidence="1">Uncharacterized protein</fullName>
    </submittedName>
</protein>
<reference evidence="1" key="1">
    <citation type="journal article" date="2021" name="IMA Fungus">
        <title>Genomic characterization of three marine fungi, including Emericellopsis atlantica sp. nov. with signatures of a generalist lifestyle and marine biomass degradation.</title>
        <authorList>
            <person name="Hagestad O.C."/>
            <person name="Hou L."/>
            <person name="Andersen J.H."/>
            <person name="Hansen E.H."/>
            <person name="Altermark B."/>
            <person name="Li C."/>
            <person name="Kuhnert E."/>
            <person name="Cox R.J."/>
            <person name="Crous P.W."/>
            <person name="Spatafora J.W."/>
            <person name="Lail K."/>
            <person name="Amirebrahimi M."/>
            <person name="Lipzen A."/>
            <person name="Pangilinan J."/>
            <person name="Andreopoulos W."/>
            <person name="Hayes R.D."/>
            <person name="Ng V."/>
            <person name="Grigoriev I.V."/>
            <person name="Jackson S.A."/>
            <person name="Sutton T.D.S."/>
            <person name="Dobson A.D.W."/>
            <person name="Rama T."/>
        </authorList>
    </citation>
    <scope>NUCLEOTIDE SEQUENCE</scope>
    <source>
        <strain evidence="1">TS7</strain>
    </source>
</reference>
<evidence type="ECO:0000313" key="2">
    <source>
        <dbReference type="Proteomes" id="UP000887229"/>
    </source>
</evidence>
<dbReference type="GeneID" id="70289711"/>
<accession>A0A9P8CN24</accession>
<keyword evidence="2" id="KW-1185">Reference proteome</keyword>
<organism evidence="1 2">
    <name type="scientific">Emericellopsis atlantica</name>
    <dbReference type="NCBI Taxonomy" id="2614577"/>
    <lineage>
        <taxon>Eukaryota</taxon>
        <taxon>Fungi</taxon>
        <taxon>Dikarya</taxon>
        <taxon>Ascomycota</taxon>
        <taxon>Pezizomycotina</taxon>
        <taxon>Sordariomycetes</taxon>
        <taxon>Hypocreomycetidae</taxon>
        <taxon>Hypocreales</taxon>
        <taxon>Bionectriaceae</taxon>
        <taxon>Emericellopsis</taxon>
    </lineage>
</organism>
<gene>
    <name evidence="1" type="ORF">F5Z01DRAFT_290835</name>
</gene>
<dbReference type="RefSeq" id="XP_046115220.1">
    <property type="nucleotide sequence ID" value="XM_046258808.1"/>
</dbReference>
<sequence length="219" mass="24438">MVFWCGIQSRPRTPVRQPMLQIDRIRQLRVDAACAIRALHALDVLISSFFHSSYSHFSELVSLNFCSSFVSSACVLSLFHNVFHKPLPKQAPCSSRLLQPSPLWAWHPRPSPPLSPLRRWLRPPSPSTPFPWSNLCPLCRETCLNQSTPTNQSSRCLWKKTPRWCSVTLSKSASTTRTCASPSSSAARSSSALTFRTSASRSAFLRSSATTSLIFASLE</sequence>
<comment type="caution">
    <text evidence="1">The sequence shown here is derived from an EMBL/GenBank/DDBJ whole genome shotgun (WGS) entry which is preliminary data.</text>
</comment>
<dbReference type="AlphaFoldDB" id="A0A9P8CN24"/>
<dbReference type="Proteomes" id="UP000887229">
    <property type="component" value="Unassembled WGS sequence"/>
</dbReference>
<proteinExistence type="predicted"/>